<organism evidence="1 2">
    <name type="scientific">Ligilactobacillus acidipiscis</name>
    <dbReference type="NCBI Taxonomy" id="89059"/>
    <lineage>
        <taxon>Bacteria</taxon>
        <taxon>Bacillati</taxon>
        <taxon>Bacillota</taxon>
        <taxon>Bacilli</taxon>
        <taxon>Lactobacillales</taxon>
        <taxon>Lactobacillaceae</taxon>
        <taxon>Ligilactobacillus</taxon>
    </lineage>
</organism>
<proteinExistence type="predicted"/>
<name>A0A1K1KRW1_9LACO</name>
<evidence type="ECO:0000313" key="2">
    <source>
        <dbReference type="Proteomes" id="UP000190935"/>
    </source>
</evidence>
<accession>A0A1K1KRW1</accession>
<dbReference type="Proteomes" id="UP000190935">
    <property type="component" value="Chromosome I"/>
</dbReference>
<gene>
    <name evidence="1" type="ORF">LAC1533_2169</name>
</gene>
<dbReference type="EMBL" id="LT630287">
    <property type="protein sequence ID" value="SFV41594.1"/>
    <property type="molecule type" value="Genomic_DNA"/>
</dbReference>
<dbReference type="KEGG" id="laca:LAC1533_2169"/>
<protein>
    <submittedName>
        <fullName evidence="1">Uncharacterized protein</fullName>
    </submittedName>
</protein>
<reference evidence="2" key="1">
    <citation type="submission" date="2016-11" db="EMBL/GenBank/DDBJ databases">
        <authorList>
            <person name="Papadimitriou K."/>
        </authorList>
    </citation>
    <scope>NUCLEOTIDE SEQUENCE [LARGE SCALE GENOMIC DNA]</scope>
    <source>
        <strain evidence="2">ACA-DC 1533</strain>
    </source>
</reference>
<evidence type="ECO:0000313" key="1">
    <source>
        <dbReference type="EMBL" id="SFV41594.1"/>
    </source>
</evidence>
<sequence length="39" mass="4829">MTSTQWKHKIFQAQKLTKNKYNNYKKQRNKLFEKLPTKS</sequence>
<dbReference type="AlphaFoldDB" id="A0A1K1KRW1"/>